<dbReference type="InterPro" id="IPR029033">
    <property type="entry name" value="His_PPase_superfam"/>
</dbReference>
<dbReference type="CDD" id="cd07067">
    <property type="entry name" value="HP_PGM_like"/>
    <property type="match status" value="1"/>
</dbReference>
<dbReference type="STRING" id="1547922.ISF6_3734"/>
<organism evidence="1 2">
    <name type="scientific">Piscinibacter sakaiensis</name>
    <name type="common">Ideonella sakaiensis</name>
    <dbReference type="NCBI Taxonomy" id="1547922"/>
    <lineage>
        <taxon>Bacteria</taxon>
        <taxon>Pseudomonadati</taxon>
        <taxon>Pseudomonadota</taxon>
        <taxon>Betaproteobacteria</taxon>
        <taxon>Burkholderiales</taxon>
        <taxon>Sphaerotilaceae</taxon>
        <taxon>Piscinibacter</taxon>
    </lineage>
</organism>
<dbReference type="Pfam" id="PF00300">
    <property type="entry name" value="His_Phos_1"/>
    <property type="match status" value="1"/>
</dbReference>
<dbReference type="Gene3D" id="3.40.50.1240">
    <property type="entry name" value="Phosphoglycerate mutase-like"/>
    <property type="match status" value="1"/>
</dbReference>
<name>A0A0K8P5K0_PISS1</name>
<dbReference type="Proteomes" id="UP000037660">
    <property type="component" value="Unassembled WGS sequence"/>
</dbReference>
<dbReference type="SMART" id="SM00855">
    <property type="entry name" value="PGAM"/>
    <property type="match status" value="1"/>
</dbReference>
<accession>A0A0K8P5K0</accession>
<reference evidence="1 2" key="2">
    <citation type="journal article" date="2016" name="Science">
        <title>A bacterium that degrades and assimilates poly(ethylene terephthalate).</title>
        <authorList>
            <person name="Yoshida S."/>
            <person name="Hiraga K."/>
            <person name="Takehana T."/>
            <person name="Taniguchi I."/>
            <person name="Yamaji H."/>
            <person name="Maeda Y."/>
            <person name="Toyohara K."/>
            <person name="Miyamoto K."/>
            <person name="Kimura Y."/>
            <person name="Oda K."/>
        </authorList>
    </citation>
    <scope>NUCLEOTIDE SEQUENCE [LARGE SCALE GENOMIC DNA]</scope>
    <source>
        <strain evidence="2">NBRC 110686 / TISTR 2288 / 201-F6</strain>
    </source>
</reference>
<proteinExistence type="predicted"/>
<dbReference type="AlphaFoldDB" id="A0A0K8P5K0"/>
<sequence>MARRENPRMPTLFLVRHGQASFGADDYDCLSPLGHRQCGWLGEYFRARGLRFESALVGTLKRQTQSLAGVLAGLGEPQLPTLSWPGLNEYDSEAVIRSLHPAPLPRPDSAEAVRQHFRLLRDGLAGWMAGELAPAGMPSYVDFRAGVAGALAHVCREARGDVLLVASGGPISIAMGEVLGLAPPMVVELNLRLRNSAVTEFSVSPKGHRLVSFNAVPHLETPERRGAITLT</sequence>
<dbReference type="EMBL" id="BBYR01000058">
    <property type="protein sequence ID" value="GAP37789.1"/>
    <property type="molecule type" value="Genomic_DNA"/>
</dbReference>
<keyword evidence="2" id="KW-1185">Reference proteome</keyword>
<evidence type="ECO:0000313" key="2">
    <source>
        <dbReference type="Proteomes" id="UP000037660"/>
    </source>
</evidence>
<reference evidence="2" key="1">
    <citation type="submission" date="2015-07" db="EMBL/GenBank/DDBJ databases">
        <title>Discovery of a poly(ethylene terephthalate assimilation.</title>
        <authorList>
            <person name="Yoshida S."/>
            <person name="Hiraga K."/>
            <person name="Takehana T."/>
            <person name="Taniguchi I."/>
            <person name="Yamaji H."/>
            <person name="Maeda Y."/>
            <person name="Toyohara K."/>
            <person name="Miyamoto K."/>
            <person name="Kimura Y."/>
            <person name="Oda K."/>
        </authorList>
    </citation>
    <scope>NUCLEOTIDE SEQUENCE [LARGE SCALE GENOMIC DNA]</scope>
    <source>
        <strain evidence="2">NBRC 110686 / TISTR 2288 / 201-F6</strain>
    </source>
</reference>
<comment type="caution">
    <text evidence="1">The sequence shown here is derived from an EMBL/GenBank/DDBJ whole genome shotgun (WGS) entry which is preliminary data.</text>
</comment>
<gene>
    <name evidence="1" type="ORF">ISF6_3734</name>
</gene>
<dbReference type="InterPro" id="IPR013078">
    <property type="entry name" value="His_Pase_superF_clade-1"/>
</dbReference>
<dbReference type="SUPFAM" id="SSF53254">
    <property type="entry name" value="Phosphoglycerate mutase-like"/>
    <property type="match status" value="1"/>
</dbReference>
<protein>
    <submittedName>
        <fullName evidence="1">Phosphoglycerate mutase family protein</fullName>
    </submittedName>
</protein>
<evidence type="ECO:0000313" key="1">
    <source>
        <dbReference type="EMBL" id="GAP37789.1"/>
    </source>
</evidence>